<dbReference type="Proteomes" id="UP001291999">
    <property type="component" value="Unassembled WGS sequence"/>
</dbReference>
<reference evidence="6 7" key="1">
    <citation type="submission" date="2023-11" db="EMBL/GenBank/DDBJ databases">
        <title>Novel species in genus Nocardioides.</title>
        <authorList>
            <person name="Zhou H."/>
        </authorList>
    </citation>
    <scope>NUCLEOTIDE SEQUENCE [LARGE SCALE GENOMIC DNA]</scope>
    <source>
        <strain evidence="6 7">S-58</strain>
    </source>
</reference>
<keyword evidence="4 6" id="KW-0808">Transferase</keyword>
<dbReference type="Pfam" id="PF00535">
    <property type="entry name" value="Glycos_transf_2"/>
    <property type="match status" value="2"/>
</dbReference>
<dbReference type="EC" id="2.4.-.-" evidence="6"/>
<evidence type="ECO:0000313" key="6">
    <source>
        <dbReference type="EMBL" id="MDZ5660781.1"/>
    </source>
</evidence>
<feature type="domain" description="Glycosyltransferase 2-like" evidence="5">
    <location>
        <begin position="326"/>
        <end position="459"/>
    </location>
</feature>
<sequence>MPDPTLSVVVPTRGGAHRLPVLLDALATQDLAEPWEAVVVLDGDVDGSRAVLEAYADRVPLRIVEGDGGGVAAALAAGYADARGDIVVRCDDDLTPSPRFLAGHLAHHRSRPAGAPPLGLVSMTRDVFADTPYASAYGRPANERLLAEAYARPASERWRHWAACNSVPRAAYEAVGGFDVAMGYREDSELGLRLAESGVEIVIDPDLEVEHRGPAPDTATRAARAFTSGASTVAFEERHPGTHTTAPAPGGDPWSRVVRAAAGRIDSREDAAALGRKVDRLLPRLPDRARPKAVAWAVEAAAVAGRRVGDAAWVRDAPAATVGTVSVVVPHHGDPSPTLALVDQLTAQTHPVQVIVADDASPTPFPETAGVRVVRRAANGGFGANVNSGAAAATGEALLVLNSDLTLEPTFVADMVAAARQHPRAVLAPRMVDEHGEEAWVGRDFPRIRHHVAAWLTPLARFRGTDAWHRAVGHDVRARRAEAEVDWVVGAAMWIPMQDFRAVGGFDERYFMNSEEIDLQRRLRERGVAVVALRSPTVVHAGGGSSPSESRRRWLVEGMMTYADTWGSRRALQAALTAATGANLLVNAARRATGRDLRPLEVARTELSMIRGRR</sequence>
<dbReference type="RefSeq" id="WP_322423206.1">
    <property type="nucleotide sequence ID" value="NZ_JAXQPW010000001.1"/>
</dbReference>
<dbReference type="PANTHER" id="PTHR43179">
    <property type="entry name" value="RHAMNOSYLTRANSFERASE WBBL"/>
    <property type="match status" value="1"/>
</dbReference>
<evidence type="ECO:0000313" key="7">
    <source>
        <dbReference type="Proteomes" id="UP001291999"/>
    </source>
</evidence>
<dbReference type="InterPro" id="IPR001173">
    <property type="entry name" value="Glyco_trans_2-like"/>
</dbReference>
<comment type="caution">
    <text evidence="6">The sequence shown here is derived from an EMBL/GenBank/DDBJ whole genome shotgun (WGS) entry which is preliminary data.</text>
</comment>
<evidence type="ECO:0000256" key="4">
    <source>
        <dbReference type="ARBA" id="ARBA00022679"/>
    </source>
</evidence>
<comment type="pathway">
    <text evidence="1">Cell wall biogenesis; cell wall polysaccharide biosynthesis.</text>
</comment>
<dbReference type="InterPro" id="IPR029044">
    <property type="entry name" value="Nucleotide-diphossugar_trans"/>
</dbReference>
<dbReference type="SUPFAM" id="SSF53448">
    <property type="entry name" value="Nucleotide-diphospho-sugar transferases"/>
    <property type="match status" value="2"/>
</dbReference>
<keyword evidence="7" id="KW-1185">Reference proteome</keyword>
<accession>A0ABU5K7D3</accession>
<dbReference type="PANTHER" id="PTHR43179:SF12">
    <property type="entry name" value="GALACTOFURANOSYLTRANSFERASE GLFT2"/>
    <property type="match status" value="1"/>
</dbReference>
<keyword evidence="3 6" id="KW-0328">Glycosyltransferase</keyword>
<dbReference type="Gene3D" id="3.90.550.10">
    <property type="entry name" value="Spore Coat Polysaccharide Biosynthesis Protein SpsA, Chain A"/>
    <property type="match status" value="2"/>
</dbReference>
<dbReference type="GO" id="GO:0016757">
    <property type="term" value="F:glycosyltransferase activity"/>
    <property type="evidence" value="ECO:0007669"/>
    <property type="project" value="UniProtKB-KW"/>
</dbReference>
<evidence type="ECO:0000256" key="2">
    <source>
        <dbReference type="ARBA" id="ARBA00006739"/>
    </source>
</evidence>
<evidence type="ECO:0000256" key="1">
    <source>
        <dbReference type="ARBA" id="ARBA00004776"/>
    </source>
</evidence>
<feature type="domain" description="Glycosyltransferase 2-like" evidence="5">
    <location>
        <begin position="7"/>
        <end position="110"/>
    </location>
</feature>
<gene>
    <name evidence="6" type="ORF">SFC79_03305</name>
</gene>
<protein>
    <submittedName>
        <fullName evidence="6">Glycosyltransferase</fullName>
        <ecNumber evidence="6">2.4.-.-</ecNumber>
    </submittedName>
</protein>
<dbReference type="EMBL" id="JAXQPW010000001">
    <property type="protein sequence ID" value="MDZ5660781.1"/>
    <property type="molecule type" value="Genomic_DNA"/>
</dbReference>
<comment type="similarity">
    <text evidence="2">Belongs to the glycosyltransferase 2 family.</text>
</comment>
<proteinExistence type="inferred from homology"/>
<evidence type="ECO:0000256" key="3">
    <source>
        <dbReference type="ARBA" id="ARBA00022676"/>
    </source>
</evidence>
<name>A0ABU5K7D3_9ACTN</name>
<organism evidence="6 7">
    <name type="scientific">Nocardioides renjunii</name>
    <dbReference type="NCBI Taxonomy" id="3095075"/>
    <lineage>
        <taxon>Bacteria</taxon>
        <taxon>Bacillati</taxon>
        <taxon>Actinomycetota</taxon>
        <taxon>Actinomycetes</taxon>
        <taxon>Propionibacteriales</taxon>
        <taxon>Nocardioidaceae</taxon>
        <taxon>Nocardioides</taxon>
    </lineage>
</organism>
<evidence type="ECO:0000259" key="5">
    <source>
        <dbReference type="Pfam" id="PF00535"/>
    </source>
</evidence>
<dbReference type="CDD" id="cd00761">
    <property type="entry name" value="Glyco_tranf_GTA_type"/>
    <property type="match status" value="1"/>
</dbReference>